<keyword evidence="1" id="KW-0732">Signal</keyword>
<evidence type="ECO:0000256" key="1">
    <source>
        <dbReference type="SAM" id="SignalP"/>
    </source>
</evidence>
<feature type="chain" id="PRO_5045735330" evidence="1">
    <location>
        <begin position="26"/>
        <end position="222"/>
    </location>
</feature>
<feature type="signal peptide" evidence="1">
    <location>
        <begin position="1"/>
        <end position="25"/>
    </location>
</feature>
<sequence>MRPMLRCALPALVLAAGLPAGPALAHPHVWIDTGIEVILNDRNEATAIRISWTYDELYSLYVVGDMGLDADWDGKLSPEEEARLSGFDMKWDEGFAGDTFALLGETPLDLSRPEEFGARYDGKRITSTHLRRLAAPVPVGAVPLIVQAYDPGYYVAYSIPEPAVVTGGTGCVARTFVPDLTEAEQALLEALKEYTPDVDVEDAFPAVGAQFAEEVRVTCAAP</sequence>
<evidence type="ECO:0000313" key="3">
    <source>
        <dbReference type="Proteomes" id="UP001515660"/>
    </source>
</evidence>
<dbReference type="InterPro" id="IPR010412">
    <property type="entry name" value="DUF1007"/>
</dbReference>
<name>A0ABX0G1G5_9RHOB</name>
<accession>A0ABX0G1G5</accession>
<dbReference type="Pfam" id="PF06226">
    <property type="entry name" value="DUF1007"/>
    <property type="match status" value="1"/>
</dbReference>
<proteinExistence type="predicted"/>
<protein>
    <submittedName>
        <fullName evidence="2">DUF1007 family protein</fullName>
    </submittedName>
</protein>
<dbReference type="Proteomes" id="UP001515660">
    <property type="component" value="Unassembled WGS sequence"/>
</dbReference>
<gene>
    <name evidence="2" type="ORF">G8O29_00115</name>
</gene>
<organism evidence="2 3">
    <name type="scientific">Rhodobacter calidifons</name>
    <dbReference type="NCBI Taxonomy" id="2715277"/>
    <lineage>
        <taxon>Bacteria</taxon>
        <taxon>Pseudomonadati</taxon>
        <taxon>Pseudomonadota</taxon>
        <taxon>Alphaproteobacteria</taxon>
        <taxon>Rhodobacterales</taxon>
        <taxon>Rhodobacter group</taxon>
        <taxon>Rhodobacter</taxon>
    </lineage>
</organism>
<keyword evidence="3" id="KW-1185">Reference proteome</keyword>
<dbReference type="EMBL" id="JAANHS010000001">
    <property type="protein sequence ID" value="NHB75143.1"/>
    <property type="molecule type" value="Genomic_DNA"/>
</dbReference>
<evidence type="ECO:0000313" key="2">
    <source>
        <dbReference type="EMBL" id="NHB75143.1"/>
    </source>
</evidence>
<reference evidence="2 3" key="1">
    <citation type="journal article" date="2022" name="Microorganisms">
        <title>Genome Sequence and Characterization of a Xanthorhodopsin-Containing, Aerobic Anoxygenic Phototrophic Rhodobacter Species, Isolated from Mesophilic Conditions at Yellowstone National Park.</title>
        <authorList>
            <person name="Kyndt J.A."/>
            <person name="Robertson S."/>
            <person name="Shoffstall I.B."/>
            <person name="Ramaley R.F."/>
            <person name="Meyer T.E."/>
        </authorList>
    </citation>
    <scope>NUCLEOTIDE SEQUENCE [LARGE SCALE GENOMIC DNA]</scope>
    <source>
        <strain evidence="2 3">M37P</strain>
    </source>
</reference>
<comment type="caution">
    <text evidence="2">The sequence shown here is derived from an EMBL/GenBank/DDBJ whole genome shotgun (WGS) entry which is preliminary data.</text>
</comment>